<dbReference type="InterPro" id="IPR059241">
    <property type="entry name" value="SfIV_phage_associated"/>
</dbReference>
<dbReference type="AlphaFoldDB" id="A0AAI9GG34"/>
<dbReference type="EMBL" id="ABMABF030000006">
    <property type="protein sequence ID" value="EMJ5134542.1"/>
    <property type="molecule type" value="Genomic_DNA"/>
</dbReference>
<organism evidence="1">
    <name type="scientific">Providencia stuartii</name>
    <dbReference type="NCBI Taxonomy" id="588"/>
    <lineage>
        <taxon>Bacteria</taxon>
        <taxon>Pseudomonadati</taxon>
        <taxon>Pseudomonadota</taxon>
        <taxon>Gammaproteobacteria</taxon>
        <taxon>Enterobacterales</taxon>
        <taxon>Morganellaceae</taxon>
        <taxon>Providencia</taxon>
    </lineage>
</organism>
<proteinExistence type="predicted"/>
<dbReference type="NCBIfam" id="NF033230">
    <property type="entry name" value="phage_region_01"/>
    <property type="match status" value="1"/>
</dbReference>
<evidence type="ECO:0000313" key="1">
    <source>
        <dbReference type="EMBL" id="EMJ5134542.1"/>
    </source>
</evidence>
<reference evidence="1" key="1">
    <citation type="submission" date="2024-02" db="EMBL/GenBank/DDBJ databases">
        <authorList>
            <consortium name="Clinical and Environmental Microbiology Branch: Whole genome sequencing antimicrobial resistance pathogens in the healthcare setting"/>
        </authorList>
    </citation>
    <scope>NUCLEOTIDE SEQUENCE</scope>
    <source>
        <strain evidence="1">2021GO-0154</strain>
    </source>
</reference>
<name>A0AAI9GG34_PROST</name>
<protein>
    <submittedName>
        <fullName evidence="1">Uncharacterized protein</fullName>
    </submittedName>
</protein>
<sequence length="143" mass="16495">MSNYASLWLSIRNSLCDHHDIATSSFDQNDIKAQPIRKKAYLIFLIEVVTFEYRKNEINIWFKQSFDGTLGSFIFNKIGLLPDQYDKLSDSDRVAILQKYLTEYPLPEAVQTYLQNLLRPSASDNFDVDLAGGWTLGSGWQYL</sequence>
<accession>A0AAI9GG34</accession>
<gene>
    <name evidence="1" type="ORF">RG298_002278</name>
</gene>
<comment type="caution">
    <text evidence="1">The sequence shown here is derived from an EMBL/GenBank/DDBJ whole genome shotgun (WGS) entry which is preliminary data.</text>
</comment>